<evidence type="ECO:0000256" key="7">
    <source>
        <dbReference type="SAM" id="Phobius"/>
    </source>
</evidence>
<dbReference type="CDD" id="cd23995">
    <property type="entry name" value="Seipin_BSCL2_like"/>
    <property type="match status" value="1"/>
</dbReference>
<dbReference type="EMBL" id="JBDFQZ010000007">
    <property type="protein sequence ID" value="KAK9706857.1"/>
    <property type="molecule type" value="Genomic_DNA"/>
</dbReference>
<protein>
    <recommendedName>
        <fullName evidence="10">Seipin</fullName>
    </recommendedName>
</protein>
<evidence type="ECO:0000256" key="1">
    <source>
        <dbReference type="ARBA" id="ARBA00004477"/>
    </source>
</evidence>
<dbReference type="GO" id="GO:0140042">
    <property type="term" value="P:lipid droplet formation"/>
    <property type="evidence" value="ECO:0007669"/>
    <property type="project" value="UniProtKB-ARBA"/>
</dbReference>
<keyword evidence="9" id="KW-1185">Reference proteome</keyword>
<gene>
    <name evidence="8" type="ORF">RND81_07G156600</name>
</gene>
<evidence type="ECO:0000256" key="2">
    <source>
        <dbReference type="ARBA" id="ARBA00022692"/>
    </source>
</evidence>
<sequence>MVLPESDYNRNLGIFQVRVNYLSEKGESLASLRPLSHPCMLGFKSEPLWLLLTFFKIIPLVAGYVSESQTVTLMFRGYTESVVPTGCLKVTIEQRAEFRSQAGIPEVYDAFLHLESELSFLKRILWYWRKTIFVWLSMTLFIVELLFATLLCYAVQL</sequence>
<evidence type="ECO:0000313" key="8">
    <source>
        <dbReference type="EMBL" id="KAK9706857.1"/>
    </source>
</evidence>
<evidence type="ECO:0000256" key="3">
    <source>
        <dbReference type="ARBA" id="ARBA00022824"/>
    </source>
</evidence>
<name>A0AAW1JQS4_SAPOF</name>
<dbReference type="Pfam" id="PF06775">
    <property type="entry name" value="Seipin"/>
    <property type="match status" value="1"/>
</dbReference>
<comment type="subcellular location">
    <subcellularLocation>
        <location evidence="1">Endoplasmic reticulum membrane</location>
        <topology evidence="1">Multi-pass membrane protein</topology>
    </subcellularLocation>
</comment>
<reference evidence="8" key="1">
    <citation type="submission" date="2024-03" db="EMBL/GenBank/DDBJ databases">
        <title>WGS assembly of Saponaria officinalis var. Norfolk2.</title>
        <authorList>
            <person name="Jenkins J."/>
            <person name="Shu S."/>
            <person name="Grimwood J."/>
            <person name="Barry K."/>
            <person name="Goodstein D."/>
            <person name="Schmutz J."/>
            <person name="Leebens-Mack J."/>
            <person name="Osbourn A."/>
        </authorList>
    </citation>
    <scope>NUCLEOTIDE SEQUENCE [LARGE SCALE GENOMIC DNA]</scope>
    <source>
        <strain evidence="8">JIC</strain>
    </source>
</reference>
<feature type="transmembrane region" description="Helical" evidence="7">
    <location>
        <begin position="132"/>
        <end position="156"/>
    </location>
</feature>
<keyword evidence="5" id="KW-0443">Lipid metabolism</keyword>
<accession>A0AAW1JQS4</accession>
<evidence type="ECO:0000256" key="4">
    <source>
        <dbReference type="ARBA" id="ARBA00022989"/>
    </source>
</evidence>
<dbReference type="GO" id="GO:0006629">
    <property type="term" value="P:lipid metabolic process"/>
    <property type="evidence" value="ECO:0007669"/>
    <property type="project" value="UniProtKB-KW"/>
</dbReference>
<dbReference type="PANTHER" id="PTHR21212">
    <property type="entry name" value="BERNARDINELLI-SEIP CONGENITAL LIPODYSTROPHY 2 HOMOLOG BSCL2 PROTEIN"/>
    <property type="match status" value="1"/>
</dbReference>
<evidence type="ECO:0000313" key="9">
    <source>
        <dbReference type="Proteomes" id="UP001443914"/>
    </source>
</evidence>
<feature type="transmembrane region" description="Helical" evidence="7">
    <location>
        <begin position="48"/>
        <end position="66"/>
    </location>
</feature>
<keyword evidence="2 7" id="KW-0812">Transmembrane</keyword>
<keyword evidence="3" id="KW-0256">Endoplasmic reticulum</keyword>
<comment type="caution">
    <text evidence="8">The sequence shown here is derived from an EMBL/GenBank/DDBJ whole genome shotgun (WGS) entry which is preliminary data.</text>
</comment>
<dbReference type="AlphaFoldDB" id="A0AAW1JQS4"/>
<evidence type="ECO:0000256" key="5">
    <source>
        <dbReference type="ARBA" id="ARBA00023098"/>
    </source>
</evidence>
<evidence type="ECO:0008006" key="10">
    <source>
        <dbReference type="Google" id="ProtNLM"/>
    </source>
</evidence>
<keyword evidence="4 7" id="KW-1133">Transmembrane helix</keyword>
<dbReference type="GO" id="GO:0005789">
    <property type="term" value="C:endoplasmic reticulum membrane"/>
    <property type="evidence" value="ECO:0007669"/>
    <property type="project" value="UniProtKB-SubCell"/>
</dbReference>
<evidence type="ECO:0000256" key="6">
    <source>
        <dbReference type="ARBA" id="ARBA00023136"/>
    </source>
</evidence>
<dbReference type="PANTHER" id="PTHR21212:SF0">
    <property type="entry name" value="SEIPIN"/>
    <property type="match status" value="1"/>
</dbReference>
<dbReference type="Proteomes" id="UP001443914">
    <property type="component" value="Unassembled WGS sequence"/>
</dbReference>
<keyword evidence="6 7" id="KW-0472">Membrane</keyword>
<proteinExistence type="predicted"/>
<dbReference type="InterPro" id="IPR009617">
    <property type="entry name" value="Seipin"/>
</dbReference>
<organism evidence="8 9">
    <name type="scientific">Saponaria officinalis</name>
    <name type="common">Common soapwort</name>
    <name type="synonym">Lychnis saponaria</name>
    <dbReference type="NCBI Taxonomy" id="3572"/>
    <lineage>
        <taxon>Eukaryota</taxon>
        <taxon>Viridiplantae</taxon>
        <taxon>Streptophyta</taxon>
        <taxon>Embryophyta</taxon>
        <taxon>Tracheophyta</taxon>
        <taxon>Spermatophyta</taxon>
        <taxon>Magnoliopsida</taxon>
        <taxon>eudicotyledons</taxon>
        <taxon>Gunneridae</taxon>
        <taxon>Pentapetalae</taxon>
        <taxon>Caryophyllales</taxon>
        <taxon>Caryophyllaceae</taxon>
        <taxon>Caryophylleae</taxon>
        <taxon>Saponaria</taxon>
    </lineage>
</organism>